<organism evidence="1 2">
    <name type="scientific">Acropora cervicornis</name>
    <name type="common">Staghorn coral</name>
    <dbReference type="NCBI Taxonomy" id="6130"/>
    <lineage>
        <taxon>Eukaryota</taxon>
        <taxon>Metazoa</taxon>
        <taxon>Cnidaria</taxon>
        <taxon>Anthozoa</taxon>
        <taxon>Hexacorallia</taxon>
        <taxon>Scleractinia</taxon>
        <taxon>Astrocoeniina</taxon>
        <taxon>Acroporidae</taxon>
        <taxon>Acropora</taxon>
    </lineage>
</organism>
<dbReference type="Proteomes" id="UP001249851">
    <property type="component" value="Unassembled WGS sequence"/>
</dbReference>
<sequence length="94" mass="10336">MINSSSSTIEKCKSKRTMSVACHANRPPIIQLGPGRGVFPWDYTREYMIQIDGKDASSGLGSGQGCKQLSLSPNWHLSPFHSPEKEPFTALDNL</sequence>
<proteinExistence type="predicted"/>
<keyword evidence="2" id="KW-1185">Reference proteome</keyword>
<evidence type="ECO:0000313" key="1">
    <source>
        <dbReference type="EMBL" id="KAK2563584.1"/>
    </source>
</evidence>
<gene>
    <name evidence="1" type="ORF">P5673_013313</name>
</gene>
<accession>A0AAD9V727</accession>
<comment type="caution">
    <text evidence="1">The sequence shown here is derived from an EMBL/GenBank/DDBJ whole genome shotgun (WGS) entry which is preliminary data.</text>
</comment>
<protein>
    <submittedName>
        <fullName evidence="1">Uncharacterized protein</fullName>
    </submittedName>
</protein>
<name>A0AAD9V727_ACRCE</name>
<evidence type="ECO:0000313" key="2">
    <source>
        <dbReference type="Proteomes" id="UP001249851"/>
    </source>
</evidence>
<reference evidence="1" key="1">
    <citation type="journal article" date="2023" name="G3 (Bethesda)">
        <title>Whole genome assembly and annotation of the endangered Caribbean coral Acropora cervicornis.</title>
        <authorList>
            <person name="Selwyn J.D."/>
            <person name="Vollmer S.V."/>
        </authorList>
    </citation>
    <scope>NUCLEOTIDE SEQUENCE</scope>
    <source>
        <strain evidence="1">K2</strain>
    </source>
</reference>
<reference evidence="1" key="2">
    <citation type="journal article" date="2023" name="Science">
        <title>Genomic signatures of disease resistance in endangered staghorn corals.</title>
        <authorList>
            <person name="Vollmer S.V."/>
            <person name="Selwyn J.D."/>
            <person name="Despard B.A."/>
            <person name="Roesel C.L."/>
        </authorList>
    </citation>
    <scope>NUCLEOTIDE SEQUENCE</scope>
    <source>
        <strain evidence="1">K2</strain>
    </source>
</reference>
<dbReference type="EMBL" id="JARQWQ010000025">
    <property type="protein sequence ID" value="KAK2563584.1"/>
    <property type="molecule type" value="Genomic_DNA"/>
</dbReference>
<dbReference type="AlphaFoldDB" id="A0AAD9V727"/>